<keyword evidence="6" id="KW-0472">Membrane</keyword>
<keyword evidence="3" id="KW-0732">Signal</keyword>
<sequence length="109" mass="11800">MIEGTDPNNSSDSKGTDIDGDGVPDVVEILQGTDIDNADSYLNSDGGTKSDYLERLSGTDPYDISDDKEKDENQNTKVVVGTSGGSTSPLYLMFLSLFALIRFRKRGNK</sequence>
<dbReference type="Pfam" id="PF18884">
    <property type="entry name" value="TSP3_bac"/>
    <property type="match status" value="1"/>
</dbReference>
<proteinExistence type="predicted"/>
<feature type="region of interest" description="Disordered" evidence="5">
    <location>
        <begin position="37"/>
        <end position="86"/>
    </location>
</feature>
<feature type="compositionally biased region" description="Polar residues" evidence="5">
    <location>
        <begin position="1"/>
        <end position="13"/>
    </location>
</feature>
<evidence type="ECO:0000256" key="5">
    <source>
        <dbReference type="SAM" id="MobiDB-lite"/>
    </source>
</evidence>
<evidence type="ECO:0000256" key="3">
    <source>
        <dbReference type="ARBA" id="ARBA00022729"/>
    </source>
</evidence>
<dbReference type="EMBL" id="AJYJ02000061">
    <property type="protein sequence ID" value="OEF18590.1"/>
    <property type="molecule type" value="Genomic_DNA"/>
</dbReference>
<keyword evidence="8" id="KW-1185">Reference proteome</keyword>
<dbReference type="Proteomes" id="UP000095059">
    <property type="component" value="Unassembled WGS sequence"/>
</dbReference>
<keyword evidence="6" id="KW-1133">Transmembrane helix</keyword>
<feature type="transmembrane region" description="Helical" evidence="6">
    <location>
        <begin position="78"/>
        <end position="101"/>
    </location>
</feature>
<evidence type="ECO:0000313" key="8">
    <source>
        <dbReference type="Proteomes" id="UP000095059"/>
    </source>
</evidence>
<evidence type="ECO:0008006" key="9">
    <source>
        <dbReference type="Google" id="ProtNLM"/>
    </source>
</evidence>
<comment type="subcellular location">
    <subcellularLocation>
        <location evidence="1">Secreted</location>
    </subcellularLocation>
</comment>
<feature type="region of interest" description="Disordered" evidence="5">
    <location>
        <begin position="1"/>
        <end position="24"/>
    </location>
</feature>
<keyword evidence="4" id="KW-0106">Calcium</keyword>
<gene>
    <name evidence="7" type="ORF">A1Q5_05640</name>
</gene>
<reference evidence="7 8" key="1">
    <citation type="journal article" date="2012" name="Science">
        <title>Ecological populations of bacteria act as socially cohesive units of antibiotic production and resistance.</title>
        <authorList>
            <person name="Cordero O.X."/>
            <person name="Wildschutte H."/>
            <person name="Kirkup B."/>
            <person name="Proehl S."/>
            <person name="Ngo L."/>
            <person name="Hussain F."/>
            <person name="Le Roux F."/>
            <person name="Mincer T."/>
            <person name="Polz M.F."/>
        </authorList>
    </citation>
    <scope>NUCLEOTIDE SEQUENCE [LARGE SCALE GENOMIC DNA]</scope>
    <source>
        <strain evidence="7 8">5S-186</strain>
    </source>
</reference>
<feature type="compositionally biased region" description="Basic and acidic residues" evidence="5">
    <location>
        <begin position="65"/>
        <end position="74"/>
    </location>
</feature>
<name>A0ABX3AWP5_ALILO</name>
<evidence type="ECO:0000256" key="1">
    <source>
        <dbReference type="ARBA" id="ARBA00004613"/>
    </source>
</evidence>
<organism evidence="7 8">
    <name type="scientific">Aliivibrio logei 5S-186</name>
    <dbReference type="NCBI Taxonomy" id="626086"/>
    <lineage>
        <taxon>Bacteria</taxon>
        <taxon>Pseudomonadati</taxon>
        <taxon>Pseudomonadota</taxon>
        <taxon>Gammaproteobacteria</taxon>
        <taxon>Vibrionales</taxon>
        <taxon>Vibrionaceae</taxon>
        <taxon>Aliivibrio</taxon>
    </lineage>
</organism>
<evidence type="ECO:0000313" key="7">
    <source>
        <dbReference type="EMBL" id="OEF18590.1"/>
    </source>
</evidence>
<keyword evidence="6" id="KW-0812">Transmembrane</keyword>
<comment type="caution">
    <text evidence="7">The sequence shown here is derived from an EMBL/GenBank/DDBJ whole genome shotgun (WGS) entry which is preliminary data.</text>
</comment>
<protein>
    <recommendedName>
        <fullName evidence="9">GlyGly-CTERM sorting domain-containing protein</fullName>
    </recommendedName>
</protein>
<evidence type="ECO:0000256" key="4">
    <source>
        <dbReference type="ARBA" id="ARBA00022837"/>
    </source>
</evidence>
<accession>A0ABX3AWP5</accession>
<evidence type="ECO:0000256" key="6">
    <source>
        <dbReference type="SAM" id="Phobius"/>
    </source>
</evidence>
<evidence type="ECO:0000256" key="2">
    <source>
        <dbReference type="ARBA" id="ARBA00022525"/>
    </source>
</evidence>
<keyword evidence="2" id="KW-0964">Secreted</keyword>
<dbReference type="InterPro" id="IPR059100">
    <property type="entry name" value="TSP3_bac"/>
</dbReference>